<dbReference type="Pfam" id="PF05485">
    <property type="entry name" value="THAP"/>
    <property type="match status" value="1"/>
</dbReference>
<dbReference type="GO" id="GO:0008270">
    <property type="term" value="F:zinc ion binding"/>
    <property type="evidence" value="ECO:0007669"/>
    <property type="project" value="UniProtKB-KW"/>
</dbReference>
<feature type="domain" description="THAP-type" evidence="5">
    <location>
        <begin position="31"/>
        <end position="87"/>
    </location>
</feature>
<evidence type="ECO:0000256" key="2">
    <source>
        <dbReference type="ARBA" id="ARBA00022771"/>
    </source>
</evidence>
<dbReference type="Proteomes" id="UP000887540">
    <property type="component" value="Unplaced"/>
</dbReference>
<evidence type="ECO:0000256" key="3">
    <source>
        <dbReference type="ARBA" id="ARBA00022833"/>
    </source>
</evidence>
<dbReference type="AlphaFoldDB" id="A0A914EC38"/>
<dbReference type="InterPro" id="IPR006612">
    <property type="entry name" value="THAP_Znf"/>
</dbReference>
<evidence type="ECO:0000313" key="6">
    <source>
        <dbReference type="Proteomes" id="UP000887540"/>
    </source>
</evidence>
<dbReference type="SUPFAM" id="SSF57716">
    <property type="entry name" value="Glucocorticoid receptor-like (DNA-binding domain)"/>
    <property type="match status" value="1"/>
</dbReference>
<evidence type="ECO:0000256" key="1">
    <source>
        <dbReference type="ARBA" id="ARBA00022723"/>
    </source>
</evidence>
<keyword evidence="2" id="KW-0863">Zinc-finger</keyword>
<organism evidence="6 7">
    <name type="scientific">Acrobeloides nanus</name>
    <dbReference type="NCBI Taxonomy" id="290746"/>
    <lineage>
        <taxon>Eukaryota</taxon>
        <taxon>Metazoa</taxon>
        <taxon>Ecdysozoa</taxon>
        <taxon>Nematoda</taxon>
        <taxon>Chromadorea</taxon>
        <taxon>Rhabditida</taxon>
        <taxon>Tylenchina</taxon>
        <taxon>Cephalobomorpha</taxon>
        <taxon>Cephaloboidea</taxon>
        <taxon>Cephalobidae</taxon>
        <taxon>Acrobeloides</taxon>
    </lineage>
</organism>
<keyword evidence="6" id="KW-1185">Reference proteome</keyword>
<keyword evidence="4" id="KW-0238">DNA-binding</keyword>
<name>A0A914EC38_9BILA</name>
<dbReference type="WBParaSite" id="ACRNAN_scaffold6774.g12524.t1">
    <property type="protein sequence ID" value="ACRNAN_scaffold6774.g12524.t1"/>
    <property type="gene ID" value="ACRNAN_scaffold6774.g12524"/>
</dbReference>
<reference evidence="7" key="1">
    <citation type="submission" date="2022-11" db="UniProtKB">
        <authorList>
            <consortium name="WormBaseParasite"/>
        </authorList>
    </citation>
    <scope>IDENTIFICATION</scope>
</reference>
<sequence>MFLKCLWCNKEVEKKIVVQQLNGVPPERPVYFPENEYIRKQWLHSMRMDINTKIEDSIHFLCKEHFNIKDRFDIHGHTLIRYGAMPTNSLMCDDDGQQNNKKRRLSFLTGEYSDELVPKMGWKHIPYELIYEMLSFHTRNEIEKFQLVSKTWNQIVIGGKSRAGTSMTWQN</sequence>
<keyword evidence="3" id="KW-0862">Zinc</keyword>
<evidence type="ECO:0000313" key="7">
    <source>
        <dbReference type="WBParaSite" id="ACRNAN_scaffold6774.g12524.t1"/>
    </source>
</evidence>
<evidence type="ECO:0000259" key="5">
    <source>
        <dbReference type="Pfam" id="PF05485"/>
    </source>
</evidence>
<evidence type="ECO:0000256" key="4">
    <source>
        <dbReference type="ARBA" id="ARBA00023125"/>
    </source>
</evidence>
<keyword evidence="1" id="KW-0479">Metal-binding</keyword>
<dbReference type="CDD" id="cd09917">
    <property type="entry name" value="F-box_SF"/>
    <property type="match status" value="1"/>
</dbReference>
<protein>
    <submittedName>
        <fullName evidence="7">THAP-type domain-containing protein</fullName>
    </submittedName>
</protein>
<proteinExistence type="predicted"/>
<accession>A0A914EC38</accession>
<dbReference type="GO" id="GO:0003677">
    <property type="term" value="F:DNA binding"/>
    <property type="evidence" value="ECO:0007669"/>
    <property type="project" value="UniProtKB-KW"/>
</dbReference>